<keyword evidence="1" id="KW-0472">Membrane</keyword>
<sequence>MSVATLSLMVLLVLVSGNVIFCLWYQKKRKGKVVRQTGRNLEPHSLHITPNQVHSFVEHSLYINHHTRSPDGTLDHTYSAIFDPASPQNHEYATLELLPPPAPITA</sequence>
<keyword evidence="1" id="KW-0812">Transmembrane</keyword>
<protein>
    <submittedName>
        <fullName evidence="2">Uncharacterized protein</fullName>
    </submittedName>
</protein>
<accession>A0AA35X790</accession>
<feature type="transmembrane region" description="Helical" evidence="1">
    <location>
        <begin position="6"/>
        <end position="25"/>
    </location>
</feature>
<organism evidence="2 3">
    <name type="scientific">Geodia barretti</name>
    <name type="common">Barrett's horny sponge</name>
    <dbReference type="NCBI Taxonomy" id="519541"/>
    <lineage>
        <taxon>Eukaryota</taxon>
        <taxon>Metazoa</taxon>
        <taxon>Porifera</taxon>
        <taxon>Demospongiae</taxon>
        <taxon>Heteroscleromorpha</taxon>
        <taxon>Tetractinellida</taxon>
        <taxon>Astrophorina</taxon>
        <taxon>Geodiidae</taxon>
        <taxon>Geodia</taxon>
    </lineage>
</organism>
<keyword evidence="3" id="KW-1185">Reference proteome</keyword>
<evidence type="ECO:0000256" key="1">
    <source>
        <dbReference type="SAM" id="Phobius"/>
    </source>
</evidence>
<name>A0AA35X790_GEOBA</name>
<feature type="non-terminal residue" evidence="2">
    <location>
        <position position="1"/>
    </location>
</feature>
<dbReference type="AlphaFoldDB" id="A0AA35X790"/>
<dbReference type="Proteomes" id="UP001174909">
    <property type="component" value="Unassembled WGS sequence"/>
</dbReference>
<comment type="caution">
    <text evidence="2">The sequence shown here is derived from an EMBL/GenBank/DDBJ whole genome shotgun (WGS) entry which is preliminary data.</text>
</comment>
<evidence type="ECO:0000313" key="2">
    <source>
        <dbReference type="EMBL" id="CAI8040765.1"/>
    </source>
</evidence>
<keyword evidence="1" id="KW-1133">Transmembrane helix</keyword>
<evidence type="ECO:0000313" key="3">
    <source>
        <dbReference type="Proteomes" id="UP001174909"/>
    </source>
</evidence>
<proteinExistence type="predicted"/>
<gene>
    <name evidence="2" type="ORF">GBAR_LOCUS22667</name>
</gene>
<dbReference type="EMBL" id="CASHTH010003130">
    <property type="protein sequence ID" value="CAI8040765.1"/>
    <property type="molecule type" value="Genomic_DNA"/>
</dbReference>
<reference evidence="2" key="1">
    <citation type="submission" date="2023-03" db="EMBL/GenBank/DDBJ databases">
        <authorList>
            <person name="Steffen K."/>
            <person name="Cardenas P."/>
        </authorList>
    </citation>
    <scope>NUCLEOTIDE SEQUENCE</scope>
</reference>